<organism evidence="3 4">
    <name type="scientific">Phellinidium pouzarii</name>
    <dbReference type="NCBI Taxonomy" id="167371"/>
    <lineage>
        <taxon>Eukaryota</taxon>
        <taxon>Fungi</taxon>
        <taxon>Dikarya</taxon>
        <taxon>Basidiomycota</taxon>
        <taxon>Agaricomycotina</taxon>
        <taxon>Agaricomycetes</taxon>
        <taxon>Hymenochaetales</taxon>
        <taxon>Hymenochaetaceae</taxon>
        <taxon>Phellinidium</taxon>
    </lineage>
</organism>
<name>A0A4S4L7H2_9AGAM</name>
<dbReference type="EMBL" id="SGPK01000177">
    <property type="protein sequence ID" value="THH06768.1"/>
    <property type="molecule type" value="Genomic_DNA"/>
</dbReference>
<dbReference type="InterPro" id="IPR005018">
    <property type="entry name" value="DOMON_domain"/>
</dbReference>
<dbReference type="Proteomes" id="UP000308199">
    <property type="component" value="Unassembled WGS sequence"/>
</dbReference>
<sequence length="181" mass="19814">MIWRFSLIFLVLSLVARQSHAGNVQGDNFCGDLMCTTAFVNSTAITYQMTALTQMGWMAVGFGTQMTDAKMVIMWPNSDGSISLSQRTATGHVEPVPDPSPPRIATTYQPLTTISSTMNTLSFTVPKDDTVNQSAVWALSFTNPDSTSPNASLIIHNDSGAFTLNLSKEFDPNITQIREWL</sequence>
<feature type="signal peptide" evidence="1">
    <location>
        <begin position="1"/>
        <end position="21"/>
    </location>
</feature>
<gene>
    <name evidence="3" type="ORF">EW145_g3855</name>
</gene>
<protein>
    <recommendedName>
        <fullName evidence="2">DOMON domain-containing protein</fullName>
    </recommendedName>
</protein>
<dbReference type="InterPro" id="IPR015920">
    <property type="entry name" value="Cellobiose_DH-like_cyt"/>
</dbReference>
<dbReference type="PANTHER" id="PTHR47797:SF3">
    <property type="entry name" value="CYTOCHROME B561 DOMAIN-CONTAINING PROTEIN"/>
    <property type="match status" value="1"/>
</dbReference>
<dbReference type="CDD" id="cd09630">
    <property type="entry name" value="CDH_like_cytochrome"/>
    <property type="match status" value="1"/>
</dbReference>
<evidence type="ECO:0000259" key="2">
    <source>
        <dbReference type="SMART" id="SM00664"/>
    </source>
</evidence>
<feature type="domain" description="DOMON" evidence="2">
    <location>
        <begin position="57"/>
        <end position="140"/>
    </location>
</feature>
<dbReference type="SUPFAM" id="SSF49344">
    <property type="entry name" value="CBD9-like"/>
    <property type="match status" value="1"/>
</dbReference>
<evidence type="ECO:0000313" key="3">
    <source>
        <dbReference type="EMBL" id="THH06768.1"/>
    </source>
</evidence>
<dbReference type="Pfam" id="PF16010">
    <property type="entry name" value="CDH-cyt"/>
    <property type="match status" value="1"/>
</dbReference>
<feature type="chain" id="PRO_5020568870" description="DOMON domain-containing protein" evidence="1">
    <location>
        <begin position="22"/>
        <end position="181"/>
    </location>
</feature>
<keyword evidence="1" id="KW-0732">Signal</keyword>
<dbReference type="AlphaFoldDB" id="A0A4S4L7H2"/>
<dbReference type="OrthoDB" id="366214at2759"/>
<reference evidence="3 4" key="1">
    <citation type="submission" date="2019-02" db="EMBL/GenBank/DDBJ databases">
        <title>Genome sequencing of the rare red list fungi Phellinidium pouzarii.</title>
        <authorList>
            <person name="Buettner E."/>
            <person name="Kellner H."/>
        </authorList>
    </citation>
    <scope>NUCLEOTIDE SEQUENCE [LARGE SCALE GENOMIC DNA]</scope>
    <source>
        <strain evidence="3 4">DSM 108285</strain>
    </source>
</reference>
<comment type="caution">
    <text evidence="3">The sequence shown here is derived from an EMBL/GenBank/DDBJ whole genome shotgun (WGS) entry which is preliminary data.</text>
</comment>
<evidence type="ECO:0000313" key="4">
    <source>
        <dbReference type="Proteomes" id="UP000308199"/>
    </source>
</evidence>
<accession>A0A4S4L7H2</accession>
<dbReference type="Gene3D" id="2.60.40.1210">
    <property type="entry name" value="Cellobiose dehydrogenase, cytochrome domain"/>
    <property type="match status" value="1"/>
</dbReference>
<keyword evidence="4" id="KW-1185">Reference proteome</keyword>
<dbReference type="SMART" id="SM00664">
    <property type="entry name" value="DoH"/>
    <property type="match status" value="1"/>
</dbReference>
<evidence type="ECO:0000256" key="1">
    <source>
        <dbReference type="SAM" id="SignalP"/>
    </source>
</evidence>
<proteinExistence type="predicted"/>
<dbReference type="PANTHER" id="PTHR47797">
    <property type="entry name" value="DEHYDROGENASE, PUTATIVE (AFU_ORTHOLOGUE AFUA_8G05805)-RELATED"/>
    <property type="match status" value="1"/>
</dbReference>